<reference evidence="3 4" key="1">
    <citation type="journal article" date="2020" name="Nat. Food">
        <title>A phased Vanilla planifolia genome enables genetic improvement of flavour and production.</title>
        <authorList>
            <person name="Hasing T."/>
            <person name="Tang H."/>
            <person name="Brym M."/>
            <person name="Khazi F."/>
            <person name="Huang T."/>
            <person name="Chambers A.H."/>
        </authorList>
    </citation>
    <scope>NUCLEOTIDE SEQUENCE [LARGE SCALE GENOMIC DNA]</scope>
    <source>
        <tissue evidence="3">Leaf</tissue>
    </source>
</reference>
<accession>A0A835UJG3</accession>
<dbReference type="AlphaFoldDB" id="A0A835UJG3"/>
<proteinExistence type="predicted"/>
<sequence>METLAAPEAPNLDSLPSERDEPVLLPVEEIRNPTGDNAEEESPFTVGDFVWAKAKGHPWWPAIISSPSESADRVMKTHRKTHSVPVAYFGDDDALAWCEPKQLKPFVEVFDEMSRQSRSMSFLAAVGCCMEEIGRCLEVGITCPCVSGEARGKLLLGDAGRKLPVTNYSPLEFLNCIREVARDVQVASPLDSVRLRSWVLLSERVSRRESLGYFNSVAGLWSWWTRSIWRKTKRPLKLEMGFGMPGSVSK</sequence>
<dbReference type="SUPFAM" id="SSF63748">
    <property type="entry name" value="Tudor/PWWP/MBT"/>
    <property type="match status" value="1"/>
</dbReference>
<evidence type="ECO:0000256" key="1">
    <source>
        <dbReference type="SAM" id="MobiDB-lite"/>
    </source>
</evidence>
<dbReference type="PROSITE" id="PS50812">
    <property type="entry name" value="PWWP"/>
    <property type="match status" value="1"/>
</dbReference>
<dbReference type="SMART" id="SM00293">
    <property type="entry name" value="PWWP"/>
    <property type="match status" value="1"/>
</dbReference>
<dbReference type="InterPro" id="IPR000313">
    <property type="entry name" value="PWWP_dom"/>
</dbReference>
<evidence type="ECO:0000313" key="3">
    <source>
        <dbReference type="EMBL" id="KAG0462985.1"/>
    </source>
</evidence>
<dbReference type="PANTHER" id="PTHR10688">
    <property type="entry name" value="PWWP DOMAIN-CONTAINING PROTEIN"/>
    <property type="match status" value="1"/>
</dbReference>
<organism evidence="3 4">
    <name type="scientific">Vanilla planifolia</name>
    <name type="common">Vanilla</name>
    <dbReference type="NCBI Taxonomy" id="51239"/>
    <lineage>
        <taxon>Eukaryota</taxon>
        <taxon>Viridiplantae</taxon>
        <taxon>Streptophyta</taxon>
        <taxon>Embryophyta</taxon>
        <taxon>Tracheophyta</taxon>
        <taxon>Spermatophyta</taxon>
        <taxon>Magnoliopsida</taxon>
        <taxon>Liliopsida</taxon>
        <taxon>Asparagales</taxon>
        <taxon>Orchidaceae</taxon>
        <taxon>Vanilloideae</taxon>
        <taxon>Vanilleae</taxon>
        <taxon>Vanilla</taxon>
    </lineage>
</organism>
<dbReference type="PANTHER" id="PTHR10688:SF3">
    <property type="entry name" value="PWWP DOMAIN-CONTAINING PROTEIN 6"/>
    <property type="match status" value="1"/>
</dbReference>
<dbReference type="Gene3D" id="2.30.30.140">
    <property type="match status" value="1"/>
</dbReference>
<dbReference type="Pfam" id="PF00855">
    <property type="entry name" value="PWWP"/>
    <property type="match status" value="1"/>
</dbReference>
<dbReference type="OrthoDB" id="62853at2759"/>
<name>A0A835UJG3_VANPL</name>
<dbReference type="Proteomes" id="UP000639772">
    <property type="component" value="Chromosome 11"/>
</dbReference>
<feature type="domain" description="PWWP" evidence="2">
    <location>
        <begin position="46"/>
        <end position="109"/>
    </location>
</feature>
<comment type="caution">
    <text evidence="3">The sequence shown here is derived from an EMBL/GenBank/DDBJ whole genome shotgun (WGS) entry which is preliminary data.</text>
</comment>
<gene>
    <name evidence="3" type="ORF">HPP92_021461</name>
</gene>
<feature type="region of interest" description="Disordered" evidence="1">
    <location>
        <begin position="1"/>
        <end position="24"/>
    </location>
</feature>
<protein>
    <recommendedName>
        <fullName evidence="2">PWWP domain-containing protein</fullName>
    </recommendedName>
</protein>
<dbReference type="CDD" id="cd05162">
    <property type="entry name" value="PWWP"/>
    <property type="match status" value="1"/>
</dbReference>
<evidence type="ECO:0000259" key="2">
    <source>
        <dbReference type="PROSITE" id="PS50812"/>
    </source>
</evidence>
<evidence type="ECO:0000313" key="4">
    <source>
        <dbReference type="Proteomes" id="UP000639772"/>
    </source>
</evidence>
<dbReference type="InterPro" id="IPR052657">
    <property type="entry name" value="PDP_family_Arabidopsis"/>
</dbReference>
<dbReference type="EMBL" id="JADCNM010000011">
    <property type="protein sequence ID" value="KAG0462985.1"/>
    <property type="molecule type" value="Genomic_DNA"/>
</dbReference>